<dbReference type="Proteomes" id="UP000202511">
    <property type="component" value="Segment"/>
</dbReference>
<accession>A0A0B5IYQ4</accession>
<dbReference type="RefSeq" id="YP_009120253.1">
    <property type="nucleotide sequence ID" value="NC_026440.1"/>
</dbReference>
<name>A0A0B5IYQ4_9VIRU</name>
<dbReference type="KEGG" id="vg:23462935"/>
<organism evidence="1 2">
    <name type="scientific">Pandoravirus inopinatum</name>
    <dbReference type="NCBI Taxonomy" id="1605721"/>
    <lineage>
        <taxon>Viruses</taxon>
        <taxon>Pandoravirus</taxon>
    </lineage>
</organism>
<reference evidence="1 2" key="1">
    <citation type="journal article" date="2015" name="Parasitol. Res.">
        <title>Viruses in close associations with free-living amoebae.</title>
        <authorList>
            <person name="Scheid P."/>
        </authorList>
    </citation>
    <scope>NUCLEOTIDE SEQUENCE [LARGE SCALE GENOMIC DNA]</scope>
    <source>
        <strain evidence="1">KlaHel</strain>
    </source>
</reference>
<protein>
    <submittedName>
        <fullName evidence="1">Uncharacterized protein</fullName>
    </submittedName>
</protein>
<evidence type="ECO:0000313" key="1">
    <source>
        <dbReference type="EMBL" id="AJF98018.1"/>
    </source>
</evidence>
<dbReference type="EMBL" id="KP136319">
    <property type="protein sequence ID" value="AJF98018.1"/>
    <property type="molecule type" value="Genomic_DNA"/>
</dbReference>
<sequence length="314" mass="34579">MVVPLPRRPDFSPYFSNFFSENCLFLRWMGDRGDERARPAKRARHGHTPDNTALPLEARLPPELWSHVFAAVDDPAAAAAWRAVSKTARRLFDTLPGHDPSCGGNRALYEACRRADGATVARLIGDRRVVVALCRGGPNLHARSLATRVCRLRVASSQSRQLLSVAAARMGHGSPRATSRRRASRPAPAMPYRSCFWLRLPSTRTKTRWCQPSRRVSASPRCVWTRPLRTGGRCSCGHCWPLSPHTPLVTATTMATCRHVPPSVPFAVVMQPCCASCSMPTATVRPRPPWHSTMATPSTMDKSIHCARPCGMGG</sequence>
<proteinExistence type="predicted"/>
<evidence type="ECO:0000313" key="2">
    <source>
        <dbReference type="Proteomes" id="UP000202511"/>
    </source>
</evidence>
<dbReference type="GeneID" id="23462935"/>